<organism evidence="2 3">
    <name type="scientific">Paenibacillus xylanivorans</name>
    <dbReference type="NCBI Taxonomy" id="1705561"/>
    <lineage>
        <taxon>Bacteria</taxon>
        <taxon>Bacillati</taxon>
        <taxon>Bacillota</taxon>
        <taxon>Bacilli</taxon>
        <taxon>Bacillales</taxon>
        <taxon>Paenibacillaceae</taxon>
        <taxon>Paenibacillus</taxon>
    </lineage>
</organism>
<name>A0A0M9BPM5_9BACL</name>
<dbReference type="OrthoDB" id="2655332at2"/>
<dbReference type="RefSeq" id="WP_053781776.1">
    <property type="nucleotide sequence ID" value="NZ_LITU01000060.1"/>
</dbReference>
<keyword evidence="3" id="KW-1185">Reference proteome</keyword>
<sequence>MNAIYLEMDGVLDQLEAAVREQRPFSLVRVGDGENIVMSQETVWTTEQVLQERWAIKANLGQKGLRLPNLQLRDEVAASLQRADIVGVLPHGDSTIKAPEHLKRQLTDIMFAHFGISPALTCHACVNRELAQVPRFWNMLAGKRILLVTREIEQLRAMLVQEPYHLDITAALPFDNWDQMQETLQWIQTNQDTFDIALFSCGVNAVVLAERTAALAGKVAIDFGKANNIILKGRAN</sequence>
<evidence type="ECO:0000313" key="3">
    <source>
        <dbReference type="Proteomes" id="UP000037688"/>
    </source>
</evidence>
<dbReference type="EMBL" id="LITU01000060">
    <property type="protein sequence ID" value="KOY15562.1"/>
    <property type="molecule type" value="Genomic_DNA"/>
</dbReference>
<comment type="caution">
    <text evidence="2">The sequence shown here is derived from an EMBL/GenBank/DDBJ whole genome shotgun (WGS) entry which is preliminary data.</text>
</comment>
<dbReference type="Proteomes" id="UP000037688">
    <property type="component" value="Unassembled WGS sequence"/>
</dbReference>
<accession>A0A0M9BPM5</accession>
<reference evidence="2 3" key="1">
    <citation type="submission" date="2015-08" db="EMBL/GenBank/DDBJ databases">
        <title>Draft genome sequence of cellulolytic and xylanolytic Paenibacillus sp. A59, isolated from a decaying forest soil from Patagonia, Argentina.</title>
        <authorList>
            <person name="Ghio S."/>
            <person name="Caceres A.M."/>
            <person name="Talia P."/>
            <person name="Grasso D."/>
            <person name="Campos E."/>
        </authorList>
    </citation>
    <scope>NUCLEOTIDE SEQUENCE [LARGE SCALE GENOMIC DNA]</scope>
    <source>
        <strain evidence="2 3">A59</strain>
    </source>
</reference>
<dbReference type="NCBIfam" id="NF040628">
    <property type="entry name" value="GT-D_rel"/>
    <property type="match status" value="1"/>
</dbReference>
<protein>
    <recommendedName>
        <fullName evidence="1">GT-D fold-like domain-containing protein</fullName>
    </recommendedName>
</protein>
<dbReference type="InterPro" id="IPR055171">
    <property type="entry name" value="GT-D-like"/>
</dbReference>
<gene>
    <name evidence="2" type="ORF">AMS66_16150</name>
</gene>
<evidence type="ECO:0000313" key="2">
    <source>
        <dbReference type="EMBL" id="KOY15562.1"/>
    </source>
</evidence>
<evidence type="ECO:0000259" key="1">
    <source>
        <dbReference type="Pfam" id="PF22882"/>
    </source>
</evidence>
<feature type="domain" description="GT-D fold-like" evidence="1">
    <location>
        <begin position="7"/>
        <end position="229"/>
    </location>
</feature>
<dbReference type="PATRIC" id="fig|1705561.3.peg.3298"/>
<dbReference type="AlphaFoldDB" id="A0A0M9BPM5"/>
<proteinExistence type="predicted"/>
<dbReference type="Pfam" id="PF22882">
    <property type="entry name" value="GT-D-like"/>
    <property type="match status" value="1"/>
</dbReference>
<dbReference type="InterPro" id="IPR049785">
    <property type="entry name" value="GT-D-like_firm"/>
</dbReference>